<accession>A0A518GEW7</accession>
<dbReference type="PANTHER" id="PTHR43037">
    <property type="entry name" value="UNNAMED PRODUCT-RELATED"/>
    <property type="match status" value="1"/>
</dbReference>
<feature type="signal peptide" evidence="2">
    <location>
        <begin position="1"/>
        <end position="28"/>
    </location>
</feature>
<dbReference type="KEGG" id="ahel:Q31a_55280"/>
<dbReference type="Proteomes" id="UP000318017">
    <property type="component" value="Chromosome"/>
</dbReference>
<keyword evidence="1 2" id="KW-0732">Signal</keyword>
<organism evidence="4 5">
    <name type="scientific">Aureliella helgolandensis</name>
    <dbReference type="NCBI Taxonomy" id="2527968"/>
    <lineage>
        <taxon>Bacteria</taxon>
        <taxon>Pseudomonadati</taxon>
        <taxon>Planctomycetota</taxon>
        <taxon>Planctomycetia</taxon>
        <taxon>Pirellulales</taxon>
        <taxon>Pirellulaceae</taxon>
        <taxon>Aureliella</taxon>
    </lineage>
</organism>
<dbReference type="PANTHER" id="PTHR43037:SF1">
    <property type="entry name" value="BLL1128 PROTEIN"/>
    <property type="match status" value="1"/>
</dbReference>
<sequence precursor="true">MLRSILRTFLPFSTCFGIVLCTAPVASAQTTKVDAAETAPEKLFEPREYIGEEGPLAGKSLKYRLLKPLDYDPGEKYPLVVFLHGAGERGDDNTAQLVHGMADFCSPENRKKYRCYVIAPQCPKGEKWADIDWSADQVALPPHASQSMQLTLALVDSMLADAAVDKKRVYITGLSMGGYGTWDALARRPDFFAAAIPICGGGDPATAEQIKHIPLACYHGGADSVVNVELSRDMIEALRQAGGKPLYTEYPGVGHNSWTATYANPDTLEWLFAQRRTAKVQP</sequence>
<dbReference type="GO" id="GO:0016787">
    <property type="term" value="F:hydrolase activity"/>
    <property type="evidence" value="ECO:0007669"/>
    <property type="project" value="InterPro"/>
</dbReference>
<dbReference type="InterPro" id="IPR050955">
    <property type="entry name" value="Plant_Biomass_Hydrol_Est"/>
</dbReference>
<feature type="chain" id="PRO_5021896437" evidence="2">
    <location>
        <begin position="29"/>
        <end position="282"/>
    </location>
</feature>
<dbReference type="InterPro" id="IPR029058">
    <property type="entry name" value="AB_hydrolase_fold"/>
</dbReference>
<gene>
    <name evidence="4" type="ORF">Q31a_55280</name>
</gene>
<evidence type="ECO:0000313" key="5">
    <source>
        <dbReference type="Proteomes" id="UP000318017"/>
    </source>
</evidence>
<evidence type="ECO:0000313" key="4">
    <source>
        <dbReference type="EMBL" id="QDV27141.1"/>
    </source>
</evidence>
<keyword evidence="5" id="KW-1185">Reference proteome</keyword>
<dbReference type="Gene3D" id="3.40.50.1820">
    <property type="entry name" value="alpha/beta hydrolase"/>
    <property type="match status" value="1"/>
</dbReference>
<dbReference type="InterPro" id="IPR003140">
    <property type="entry name" value="PLipase/COase/thioEstase"/>
</dbReference>
<name>A0A518GEW7_9BACT</name>
<dbReference type="OrthoDB" id="9764953at2"/>
<evidence type="ECO:0000256" key="2">
    <source>
        <dbReference type="SAM" id="SignalP"/>
    </source>
</evidence>
<feature type="domain" description="Phospholipase/carboxylesterase/thioesterase" evidence="3">
    <location>
        <begin position="77"/>
        <end position="259"/>
    </location>
</feature>
<evidence type="ECO:0000259" key="3">
    <source>
        <dbReference type="Pfam" id="PF02230"/>
    </source>
</evidence>
<dbReference type="EMBL" id="CP036298">
    <property type="protein sequence ID" value="QDV27141.1"/>
    <property type="molecule type" value="Genomic_DNA"/>
</dbReference>
<dbReference type="RefSeq" id="WP_145084070.1">
    <property type="nucleotide sequence ID" value="NZ_CP036298.1"/>
</dbReference>
<protein>
    <submittedName>
        <fullName evidence="4">Phospholipase/Carboxylesterase</fullName>
    </submittedName>
</protein>
<proteinExistence type="predicted"/>
<reference evidence="4 5" key="1">
    <citation type="submission" date="2019-02" db="EMBL/GenBank/DDBJ databases">
        <title>Deep-cultivation of Planctomycetes and their phenomic and genomic characterization uncovers novel biology.</title>
        <authorList>
            <person name="Wiegand S."/>
            <person name="Jogler M."/>
            <person name="Boedeker C."/>
            <person name="Pinto D."/>
            <person name="Vollmers J."/>
            <person name="Rivas-Marin E."/>
            <person name="Kohn T."/>
            <person name="Peeters S.H."/>
            <person name="Heuer A."/>
            <person name="Rast P."/>
            <person name="Oberbeckmann S."/>
            <person name="Bunk B."/>
            <person name="Jeske O."/>
            <person name="Meyerdierks A."/>
            <person name="Storesund J.E."/>
            <person name="Kallscheuer N."/>
            <person name="Luecker S."/>
            <person name="Lage O.M."/>
            <person name="Pohl T."/>
            <person name="Merkel B.J."/>
            <person name="Hornburger P."/>
            <person name="Mueller R.-W."/>
            <person name="Bruemmer F."/>
            <person name="Labrenz M."/>
            <person name="Spormann A.M."/>
            <person name="Op den Camp H."/>
            <person name="Overmann J."/>
            <person name="Amann R."/>
            <person name="Jetten M.S.M."/>
            <person name="Mascher T."/>
            <person name="Medema M.H."/>
            <person name="Devos D.P."/>
            <person name="Kaster A.-K."/>
            <person name="Ovreas L."/>
            <person name="Rohde M."/>
            <person name="Galperin M.Y."/>
            <person name="Jogler C."/>
        </authorList>
    </citation>
    <scope>NUCLEOTIDE SEQUENCE [LARGE SCALE GENOMIC DNA]</scope>
    <source>
        <strain evidence="4 5">Q31a</strain>
    </source>
</reference>
<dbReference type="Pfam" id="PF02230">
    <property type="entry name" value="Abhydrolase_2"/>
    <property type="match status" value="1"/>
</dbReference>
<evidence type="ECO:0000256" key="1">
    <source>
        <dbReference type="ARBA" id="ARBA00022729"/>
    </source>
</evidence>
<dbReference type="SUPFAM" id="SSF53474">
    <property type="entry name" value="alpha/beta-Hydrolases"/>
    <property type="match status" value="1"/>
</dbReference>
<dbReference type="AlphaFoldDB" id="A0A518GEW7"/>